<sequence length="396" mass="41845">MSELRDIDYFDLYFGFPAPEPGVRPEPAAVPAWLLTPKARTFLRLARRFPLQALATTGRLAGAFPTDVPAMDTVLERPATGAGGLVDTFHQVTLDPRAVAVGCFYALRVLSLILCGAGRDGAGNSTLAAVDPMTLAIFRAAGGAHGRPYGARVREGELLFALGQFRAFAPAPGFPRCAEAVSASLAAIPSGDLLRQGPPSAESLSPSAATLADLTLPTVDTDSDDSMGPLSPDGGSLGLVGPRGTAALLAGSPDPRESMQLVYIIDQLGSHRVNLQKLVRRALGIPYTVVVGSVGELCDELLDERGHLVRAALRGTGGRGGWRRRPSDAALLRTDCVVIHFVPEAHAATDSPSDQLGECQSAEEAWEFLAKRLVRYWSRVYLPDALLASGPAAPRH</sequence>
<keyword evidence="2" id="KW-1185">Reference proteome</keyword>
<dbReference type="RefSeq" id="XP_009497642.1">
    <property type="nucleotide sequence ID" value="XM_009499367.1"/>
</dbReference>
<reference evidence="1" key="1">
    <citation type="submission" date="2013-04" db="EMBL/GenBank/DDBJ databases">
        <title>The Genome Sequence of Fonticula alba ATCC 38817.</title>
        <authorList>
            <consortium name="The Broad Institute Genomics Platform"/>
            <person name="Russ C."/>
            <person name="Cuomo C."/>
            <person name="Burger G."/>
            <person name="Gray M.W."/>
            <person name="Holland P.W.H."/>
            <person name="King N."/>
            <person name="Lang F.B.F."/>
            <person name="Roger A.J."/>
            <person name="Ruiz-Trillo I."/>
            <person name="Brown M."/>
            <person name="Walker B."/>
            <person name="Young S."/>
            <person name="Zeng Q."/>
            <person name="Gargeya S."/>
            <person name="Fitzgerald M."/>
            <person name="Haas B."/>
            <person name="Abouelleil A."/>
            <person name="Allen A.W."/>
            <person name="Alvarado L."/>
            <person name="Arachchi H.M."/>
            <person name="Berlin A.M."/>
            <person name="Chapman S.B."/>
            <person name="Gainer-Dewar J."/>
            <person name="Goldberg J."/>
            <person name="Griggs A."/>
            <person name="Gujja S."/>
            <person name="Hansen M."/>
            <person name="Howarth C."/>
            <person name="Imamovic A."/>
            <person name="Ireland A."/>
            <person name="Larimer J."/>
            <person name="McCowan C."/>
            <person name="Murphy C."/>
            <person name="Pearson M."/>
            <person name="Poon T.W."/>
            <person name="Priest M."/>
            <person name="Roberts A."/>
            <person name="Saif S."/>
            <person name="Shea T."/>
            <person name="Sisk P."/>
            <person name="Sykes S."/>
            <person name="Wortman J."/>
            <person name="Nusbaum C."/>
            <person name="Birren B."/>
        </authorList>
    </citation>
    <scope>NUCLEOTIDE SEQUENCE [LARGE SCALE GENOMIC DNA]</scope>
    <source>
        <strain evidence="1">ATCC 38817</strain>
    </source>
</reference>
<dbReference type="Proteomes" id="UP000030693">
    <property type="component" value="Unassembled WGS sequence"/>
</dbReference>
<proteinExistence type="predicted"/>
<dbReference type="AlphaFoldDB" id="A0A058Z2R9"/>
<evidence type="ECO:0000313" key="2">
    <source>
        <dbReference type="Proteomes" id="UP000030693"/>
    </source>
</evidence>
<dbReference type="EMBL" id="KB932212">
    <property type="protein sequence ID" value="KCV67822.1"/>
    <property type="molecule type" value="Genomic_DNA"/>
</dbReference>
<dbReference type="GeneID" id="20530279"/>
<accession>A0A058Z2R9</accession>
<protein>
    <submittedName>
        <fullName evidence="1">Uncharacterized protein</fullName>
    </submittedName>
</protein>
<gene>
    <name evidence="1" type="ORF">H696_05554</name>
</gene>
<name>A0A058Z2R9_FONAL</name>
<organism evidence="1">
    <name type="scientific">Fonticula alba</name>
    <name type="common">Slime mold</name>
    <dbReference type="NCBI Taxonomy" id="691883"/>
    <lineage>
        <taxon>Eukaryota</taxon>
        <taxon>Rotosphaerida</taxon>
        <taxon>Fonticulaceae</taxon>
        <taxon>Fonticula</taxon>
    </lineage>
</organism>
<evidence type="ECO:0000313" key="1">
    <source>
        <dbReference type="EMBL" id="KCV67822.1"/>
    </source>
</evidence>